<evidence type="ECO:0000256" key="8">
    <source>
        <dbReference type="SAM" id="MobiDB-lite"/>
    </source>
</evidence>
<dbReference type="InterPro" id="IPR006070">
    <property type="entry name" value="Sua5-like_dom"/>
</dbReference>
<comment type="caution">
    <text evidence="10">The sequence shown here is derived from an EMBL/GenBank/DDBJ whole genome shotgun (WGS) entry which is preliminary data.</text>
</comment>
<dbReference type="GO" id="GO:0003725">
    <property type="term" value="F:double-stranded RNA binding"/>
    <property type="evidence" value="ECO:0007669"/>
    <property type="project" value="InterPro"/>
</dbReference>
<evidence type="ECO:0000256" key="2">
    <source>
        <dbReference type="ARBA" id="ARBA00007663"/>
    </source>
</evidence>
<name>A0A8H4JWL6_9HYPO</name>
<sequence>MSSTDRMTNISSRETPRTGELPDAKRDALRAFEVLKKGGVIIAPTDVGYGMMAASTDAIKRIFIAKKRKAGHSMGVIGTYNLLKRLYDVPDEKFTIVRTFTEELGLTVAFVAKIKESASELIPNVERVVKNGTLGFAIGEGPFSRELARLNDENSLVMVGSSANLTDQGQKFRVEDIEPEIIEAADLVVNYGRQKWHLYGRAGTILDLNYERVLRIGANYENVREKLTDLFGWSVPEDPDYDMVGKKTVGFSIKANSDS</sequence>
<dbReference type="Pfam" id="PF01300">
    <property type="entry name" value="Sua5_yciO_yrdC"/>
    <property type="match status" value="1"/>
</dbReference>
<evidence type="ECO:0000259" key="9">
    <source>
        <dbReference type="PROSITE" id="PS51163"/>
    </source>
</evidence>
<comment type="similarity">
    <text evidence="2">Belongs to the SUA5 family.</text>
</comment>
<keyword evidence="11" id="KW-1185">Reference proteome</keyword>
<gene>
    <name evidence="10" type="ORF">FACUT_5128</name>
</gene>
<evidence type="ECO:0000256" key="6">
    <source>
        <dbReference type="ARBA" id="ARBA00022679"/>
    </source>
</evidence>
<evidence type="ECO:0000256" key="1">
    <source>
        <dbReference type="ARBA" id="ARBA00004496"/>
    </source>
</evidence>
<keyword evidence="5" id="KW-0963">Cytoplasm</keyword>
<dbReference type="InterPro" id="IPR050156">
    <property type="entry name" value="TC-AMP_synthase_SUA5"/>
</dbReference>
<dbReference type="AlphaFoldDB" id="A0A8H4JWL6"/>
<reference evidence="10 11" key="1">
    <citation type="submission" date="2020-01" db="EMBL/GenBank/DDBJ databases">
        <title>Identification and distribution of gene clusters putatively required for synthesis of sphingolipid metabolism inhibitors in phylogenetically diverse species of the filamentous fungus Fusarium.</title>
        <authorList>
            <person name="Kim H.-S."/>
            <person name="Busman M."/>
            <person name="Brown D.W."/>
            <person name="Divon H."/>
            <person name="Uhlig S."/>
            <person name="Proctor R.H."/>
        </authorList>
    </citation>
    <scope>NUCLEOTIDE SEQUENCE [LARGE SCALE GENOMIC DNA]</scope>
    <source>
        <strain evidence="10 11">NRRL 13308</strain>
    </source>
</reference>
<dbReference type="GO" id="GO:0006450">
    <property type="term" value="P:regulation of translational fidelity"/>
    <property type="evidence" value="ECO:0007669"/>
    <property type="project" value="TreeGrafter"/>
</dbReference>
<dbReference type="SUPFAM" id="SSF55821">
    <property type="entry name" value="YrdC/RibB"/>
    <property type="match status" value="1"/>
</dbReference>
<dbReference type="Proteomes" id="UP000536711">
    <property type="component" value="Unassembled WGS sequence"/>
</dbReference>
<dbReference type="PANTHER" id="PTHR17490:SF10">
    <property type="entry name" value="THREONYLCARBAMOYL-AMP SYNTHASE"/>
    <property type="match status" value="1"/>
</dbReference>
<feature type="compositionally biased region" description="Polar residues" evidence="8">
    <location>
        <begin position="1"/>
        <end position="13"/>
    </location>
</feature>
<evidence type="ECO:0000313" key="11">
    <source>
        <dbReference type="Proteomes" id="UP000536711"/>
    </source>
</evidence>
<dbReference type="GO" id="GO:0000049">
    <property type="term" value="F:tRNA binding"/>
    <property type="evidence" value="ECO:0007669"/>
    <property type="project" value="TreeGrafter"/>
</dbReference>
<dbReference type="EC" id="2.7.7.87" evidence="3"/>
<proteinExistence type="inferred from homology"/>
<evidence type="ECO:0000256" key="7">
    <source>
        <dbReference type="ARBA" id="ARBA00048366"/>
    </source>
</evidence>
<feature type="region of interest" description="Disordered" evidence="8">
    <location>
        <begin position="1"/>
        <end position="22"/>
    </location>
</feature>
<dbReference type="InterPro" id="IPR017945">
    <property type="entry name" value="DHBP_synth_RibB-like_a/b_dom"/>
</dbReference>
<evidence type="ECO:0000256" key="5">
    <source>
        <dbReference type="ARBA" id="ARBA00022490"/>
    </source>
</evidence>
<protein>
    <recommendedName>
        <fullName evidence="4">Threonylcarbamoyl-AMP synthase</fullName>
        <ecNumber evidence="3">2.7.7.87</ecNumber>
    </recommendedName>
</protein>
<evidence type="ECO:0000256" key="4">
    <source>
        <dbReference type="ARBA" id="ARBA00015492"/>
    </source>
</evidence>
<comment type="subcellular location">
    <subcellularLocation>
        <location evidence="1">Cytoplasm</location>
    </subcellularLocation>
</comment>
<dbReference type="EMBL" id="JAADJF010000117">
    <property type="protein sequence ID" value="KAF4438263.1"/>
    <property type="molecule type" value="Genomic_DNA"/>
</dbReference>
<organism evidence="10 11">
    <name type="scientific">Fusarium acutatum</name>
    <dbReference type="NCBI Taxonomy" id="78861"/>
    <lineage>
        <taxon>Eukaryota</taxon>
        <taxon>Fungi</taxon>
        <taxon>Dikarya</taxon>
        <taxon>Ascomycota</taxon>
        <taxon>Pezizomycotina</taxon>
        <taxon>Sordariomycetes</taxon>
        <taxon>Hypocreomycetidae</taxon>
        <taxon>Hypocreales</taxon>
        <taxon>Nectriaceae</taxon>
        <taxon>Fusarium</taxon>
        <taxon>Fusarium fujikuroi species complex</taxon>
    </lineage>
</organism>
<dbReference type="Gene3D" id="3.90.870.10">
    <property type="entry name" value="DHBP synthase"/>
    <property type="match status" value="1"/>
</dbReference>
<dbReference type="PANTHER" id="PTHR17490">
    <property type="entry name" value="SUA5"/>
    <property type="match status" value="1"/>
</dbReference>
<evidence type="ECO:0000313" key="10">
    <source>
        <dbReference type="EMBL" id="KAF4438263.1"/>
    </source>
</evidence>
<keyword evidence="6" id="KW-0808">Transferase</keyword>
<dbReference type="GO" id="GO:0005737">
    <property type="term" value="C:cytoplasm"/>
    <property type="evidence" value="ECO:0007669"/>
    <property type="project" value="UniProtKB-SubCell"/>
</dbReference>
<comment type="catalytic activity">
    <reaction evidence="7">
        <text>L-threonine + hydrogencarbonate + ATP = L-threonylcarbamoyladenylate + diphosphate + H2O</text>
        <dbReference type="Rhea" id="RHEA:36407"/>
        <dbReference type="ChEBI" id="CHEBI:15377"/>
        <dbReference type="ChEBI" id="CHEBI:17544"/>
        <dbReference type="ChEBI" id="CHEBI:30616"/>
        <dbReference type="ChEBI" id="CHEBI:33019"/>
        <dbReference type="ChEBI" id="CHEBI:57926"/>
        <dbReference type="ChEBI" id="CHEBI:73682"/>
        <dbReference type="EC" id="2.7.7.87"/>
    </reaction>
</comment>
<dbReference type="PROSITE" id="PS51163">
    <property type="entry name" value="YRDC"/>
    <property type="match status" value="1"/>
</dbReference>
<evidence type="ECO:0000256" key="3">
    <source>
        <dbReference type="ARBA" id="ARBA00012584"/>
    </source>
</evidence>
<feature type="domain" description="YrdC-like" evidence="9">
    <location>
        <begin position="25"/>
        <end position="219"/>
    </location>
</feature>
<accession>A0A8H4JWL6</accession>
<dbReference type="GO" id="GO:0061710">
    <property type="term" value="F:L-threonylcarbamoyladenylate synthase"/>
    <property type="evidence" value="ECO:0007669"/>
    <property type="project" value="UniProtKB-EC"/>
</dbReference>
<dbReference type="OrthoDB" id="4664297at2759"/>